<keyword evidence="2" id="KW-1185">Reference proteome</keyword>
<proteinExistence type="predicted"/>
<gene>
    <name evidence="1" type="ORF">AGLY_006631</name>
</gene>
<sequence length="241" mass="26030">MAGGWGGFGDRFDGLGKLDLSDDNDVHGYFFSAHFWFLVCFRGTKFFTSFHENKSKSKMGAEKVTMNIVVVGQVQSAKAIKSVAKATPATSQLMTHHQLAGGWGGFGDRFDGLGRLDLSYDNDHTLRSTKTNQKPKMGAEKVTMNIVVVGQVQFAKAIKSVAKATPATSQLMFSLYSQKPTNKSKMGAEKVSMNIVVVGQVQSAKAVKIVAKAAPATNQLMANKNKTVNSCSQSITHSKMP</sequence>
<name>A0A6G0TSX0_APHGL</name>
<dbReference type="AlphaFoldDB" id="A0A6G0TSX0"/>
<protein>
    <submittedName>
        <fullName evidence="1">Uncharacterized protein</fullName>
    </submittedName>
</protein>
<accession>A0A6G0TSX0</accession>
<dbReference type="EMBL" id="VYZN01000018">
    <property type="protein sequence ID" value="KAE9537608.1"/>
    <property type="molecule type" value="Genomic_DNA"/>
</dbReference>
<dbReference type="OrthoDB" id="6620481at2759"/>
<dbReference type="Proteomes" id="UP000475862">
    <property type="component" value="Unassembled WGS sequence"/>
</dbReference>
<reference evidence="1 2" key="1">
    <citation type="submission" date="2019-08" db="EMBL/GenBank/DDBJ databases">
        <title>The genome of the soybean aphid Biotype 1, its phylome, world population structure and adaptation to the North American continent.</title>
        <authorList>
            <person name="Giordano R."/>
            <person name="Donthu R.K."/>
            <person name="Hernandez A.G."/>
            <person name="Wright C.L."/>
            <person name="Zimin A.V."/>
        </authorList>
    </citation>
    <scope>NUCLEOTIDE SEQUENCE [LARGE SCALE GENOMIC DNA]</scope>
    <source>
        <tissue evidence="1">Whole aphids</tissue>
    </source>
</reference>
<evidence type="ECO:0000313" key="1">
    <source>
        <dbReference type="EMBL" id="KAE9537608.1"/>
    </source>
</evidence>
<organism evidence="1 2">
    <name type="scientific">Aphis glycines</name>
    <name type="common">Soybean aphid</name>
    <dbReference type="NCBI Taxonomy" id="307491"/>
    <lineage>
        <taxon>Eukaryota</taxon>
        <taxon>Metazoa</taxon>
        <taxon>Ecdysozoa</taxon>
        <taxon>Arthropoda</taxon>
        <taxon>Hexapoda</taxon>
        <taxon>Insecta</taxon>
        <taxon>Pterygota</taxon>
        <taxon>Neoptera</taxon>
        <taxon>Paraneoptera</taxon>
        <taxon>Hemiptera</taxon>
        <taxon>Sternorrhyncha</taxon>
        <taxon>Aphidomorpha</taxon>
        <taxon>Aphidoidea</taxon>
        <taxon>Aphididae</taxon>
        <taxon>Aphidini</taxon>
        <taxon>Aphis</taxon>
        <taxon>Aphis</taxon>
    </lineage>
</organism>
<evidence type="ECO:0000313" key="2">
    <source>
        <dbReference type="Proteomes" id="UP000475862"/>
    </source>
</evidence>
<comment type="caution">
    <text evidence="1">The sequence shown here is derived from an EMBL/GenBank/DDBJ whole genome shotgun (WGS) entry which is preliminary data.</text>
</comment>